<reference evidence="11 12" key="1">
    <citation type="submission" date="2018-11" db="EMBL/GenBank/DDBJ databases">
        <title>Genome assembly of Steccherinum ochraceum LE-BIN_3174, the white-rot fungus of the Steccherinaceae family (The Residual Polyporoid clade, Polyporales, Basidiomycota).</title>
        <authorList>
            <person name="Fedorova T.V."/>
            <person name="Glazunova O.A."/>
            <person name="Landesman E.O."/>
            <person name="Moiseenko K.V."/>
            <person name="Psurtseva N.V."/>
            <person name="Savinova O.S."/>
            <person name="Shakhova N.V."/>
            <person name="Tyazhelova T.V."/>
            <person name="Vasina D.V."/>
        </authorList>
    </citation>
    <scope>NUCLEOTIDE SEQUENCE [LARGE SCALE GENOMIC DNA]</scope>
    <source>
        <strain evidence="11 12">LE-BIN_3174</strain>
    </source>
</reference>
<evidence type="ECO:0000256" key="1">
    <source>
        <dbReference type="ARBA" id="ARBA00004173"/>
    </source>
</evidence>
<dbReference type="SUPFAM" id="SSF54768">
    <property type="entry name" value="dsRNA-binding domain-like"/>
    <property type="match status" value="1"/>
</dbReference>
<accession>A0A4R0RSH2</accession>
<evidence type="ECO:0000259" key="10">
    <source>
        <dbReference type="PROSITE" id="PS50881"/>
    </source>
</evidence>
<dbReference type="STRING" id="92696.A0A4R0RSH2"/>
<evidence type="ECO:0000256" key="2">
    <source>
        <dbReference type="ARBA" id="ARBA00008945"/>
    </source>
</evidence>
<evidence type="ECO:0000256" key="9">
    <source>
        <dbReference type="RuleBase" id="RU003823"/>
    </source>
</evidence>
<protein>
    <recommendedName>
        <fullName evidence="6">Small ribosomal subunit protein uS5m</fullName>
    </recommendedName>
    <alternativeName>
        <fullName evidence="7">28S ribosomal protein S5, mitochondrial</fullName>
    </alternativeName>
</protein>
<organism evidence="11 12">
    <name type="scientific">Steccherinum ochraceum</name>
    <dbReference type="NCBI Taxonomy" id="92696"/>
    <lineage>
        <taxon>Eukaryota</taxon>
        <taxon>Fungi</taxon>
        <taxon>Dikarya</taxon>
        <taxon>Basidiomycota</taxon>
        <taxon>Agaricomycotina</taxon>
        <taxon>Agaricomycetes</taxon>
        <taxon>Polyporales</taxon>
        <taxon>Steccherinaceae</taxon>
        <taxon>Steccherinum</taxon>
    </lineage>
</organism>
<keyword evidence="3 8" id="KW-0689">Ribosomal protein</keyword>
<dbReference type="OrthoDB" id="309483at2759"/>
<dbReference type="GO" id="GO:0003735">
    <property type="term" value="F:structural constituent of ribosome"/>
    <property type="evidence" value="ECO:0007669"/>
    <property type="project" value="UniProtKB-UniRule"/>
</dbReference>
<dbReference type="Proteomes" id="UP000292702">
    <property type="component" value="Unassembled WGS sequence"/>
</dbReference>
<comment type="caution">
    <text evidence="11">The sequence shown here is derived from an EMBL/GenBank/DDBJ whole genome shotgun (WGS) entry which is preliminary data.</text>
</comment>
<dbReference type="FunFam" id="3.30.230.10:FF:000002">
    <property type="entry name" value="30S ribosomal protein S5"/>
    <property type="match status" value="1"/>
</dbReference>
<dbReference type="Gene3D" id="3.30.230.10">
    <property type="match status" value="1"/>
</dbReference>
<gene>
    <name evidence="11" type="primary">MRPS5</name>
    <name evidence="11" type="ORF">EIP91_000032</name>
</gene>
<name>A0A4R0RSH2_9APHY</name>
<evidence type="ECO:0000256" key="7">
    <source>
        <dbReference type="ARBA" id="ARBA00041606"/>
    </source>
</evidence>
<keyword evidence="5 8" id="KW-0687">Ribonucleoprotein</keyword>
<dbReference type="GO" id="GO:0005763">
    <property type="term" value="C:mitochondrial small ribosomal subunit"/>
    <property type="evidence" value="ECO:0007669"/>
    <property type="project" value="UniProtKB-ARBA"/>
</dbReference>
<dbReference type="PANTHER" id="PTHR48277">
    <property type="entry name" value="MITOCHONDRIAL RIBOSOMAL PROTEIN S5"/>
    <property type="match status" value="1"/>
</dbReference>
<dbReference type="InterPro" id="IPR014721">
    <property type="entry name" value="Ribsml_uS5_D2-typ_fold_subgr"/>
</dbReference>
<dbReference type="GO" id="GO:0005743">
    <property type="term" value="C:mitochondrial inner membrane"/>
    <property type="evidence" value="ECO:0007669"/>
    <property type="project" value="UniProtKB-ARBA"/>
</dbReference>
<evidence type="ECO:0000313" key="11">
    <source>
        <dbReference type="EMBL" id="TCD71900.1"/>
    </source>
</evidence>
<dbReference type="AlphaFoldDB" id="A0A4R0RSH2"/>
<dbReference type="InterPro" id="IPR020568">
    <property type="entry name" value="Ribosomal_Su5_D2-typ_SF"/>
</dbReference>
<dbReference type="PROSITE" id="PS50881">
    <property type="entry name" value="S5_DSRBD"/>
    <property type="match status" value="1"/>
</dbReference>
<dbReference type="InterPro" id="IPR000851">
    <property type="entry name" value="Ribosomal_uS5"/>
</dbReference>
<dbReference type="Gene3D" id="3.30.160.20">
    <property type="match status" value="1"/>
</dbReference>
<dbReference type="EMBL" id="RWJN01000001">
    <property type="protein sequence ID" value="TCD71900.1"/>
    <property type="molecule type" value="Genomic_DNA"/>
</dbReference>
<evidence type="ECO:0000313" key="12">
    <source>
        <dbReference type="Proteomes" id="UP000292702"/>
    </source>
</evidence>
<dbReference type="Pfam" id="PF03719">
    <property type="entry name" value="Ribosomal_S5_C"/>
    <property type="match status" value="1"/>
</dbReference>
<feature type="domain" description="S5 DRBM" evidence="10">
    <location>
        <begin position="143"/>
        <end position="206"/>
    </location>
</feature>
<dbReference type="Pfam" id="PF00333">
    <property type="entry name" value="Ribosomal_S5"/>
    <property type="match status" value="1"/>
</dbReference>
<dbReference type="PANTHER" id="PTHR48277:SF1">
    <property type="entry name" value="MITOCHONDRIAL RIBOSOMAL PROTEIN S5"/>
    <property type="match status" value="1"/>
</dbReference>
<proteinExistence type="inferred from homology"/>
<evidence type="ECO:0000256" key="5">
    <source>
        <dbReference type="ARBA" id="ARBA00023274"/>
    </source>
</evidence>
<comment type="subcellular location">
    <subcellularLocation>
        <location evidence="1">Mitochondrion</location>
    </subcellularLocation>
</comment>
<dbReference type="InterPro" id="IPR005324">
    <property type="entry name" value="Ribosomal_uS5_C"/>
</dbReference>
<dbReference type="GO" id="GO:0003723">
    <property type="term" value="F:RNA binding"/>
    <property type="evidence" value="ECO:0007669"/>
    <property type="project" value="InterPro"/>
</dbReference>
<evidence type="ECO:0000256" key="6">
    <source>
        <dbReference type="ARBA" id="ARBA00039335"/>
    </source>
</evidence>
<comment type="similarity">
    <text evidence="2 9">Belongs to the universal ribosomal protein uS5 family.</text>
</comment>
<evidence type="ECO:0000256" key="4">
    <source>
        <dbReference type="ARBA" id="ARBA00023128"/>
    </source>
</evidence>
<keyword evidence="12" id="KW-1185">Reference proteome</keyword>
<evidence type="ECO:0000256" key="8">
    <source>
        <dbReference type="PROSITE-ProRule" id="PRU00268"/>
    </source>
</evidence>
<dbReference type="SUPFAM" id="SSF54211">
    <property type="entry name" value="Ribosomal protein S5 domain 2-like"/>
    <property type="match status" value="1"/>
</dbReference>
<dbReference type="GO" id="GO:0006412">
    <property type="term" value="P:translation"/>
    <property type="evidence" value="ECO:0007669"/>
    <property type="project" value="InterPro"/>
</dbReference>
<evidence type="ECO:0000256" key="3">
    <source>
        <dbReference type="ARBA" id="ARBA00022980"/>
    </source>
</evidence>
<dbReference type="FunFam" id="3.30.160.20:FF:000022">
    <property type="entry name" value="28S ribosomal protein S5, mitochondrial"/>
    <property type="match status" value="1"/>
</dbReference>
<sequence>MLKLSRSLAGKRVLTTRPCIRFASSSSAKSPQNTTAPTVEIPQGVRTVSPEEASQRFDLKNPAFPNLLTPDPLMDLHDSKVFPPERGRPYASKVVVRNDPSMFNAYHDVAALEGVARDELGSDAEGEEDVASRYLSADEIRDLHVYPLLTRYVTQQTGKGKVSRTAYLVVVGNGNGLVGFGEAKGHDRTEVMKKAKENAVRNMDLVERFEGRTLWTEMEAKLGATKIILRPRPVGFGLAVNPYIHQVFKAAGIKDASAKVWGSRNPYQVIRLLTQMLHPGAAPVMMGNGIGGSGRRLESGRGLRGKEDIQRERGRKLVNAYTR</sequence>
<dbReference type="InterPro" id="IPR013810">
    <property type="entry name" value="Ribosomal_uS5_N"/>
</dbReference>
<keyword evidence="4" id="KW-0496">Mitochondrion</keyword>